<keyword evidence="1" id="KW-1133">Transmembrane helix</keyword>
<dbReference type="RefSeq" id="WP_256555181.1">
    <property type="nucleotide sequence ID" value="NZ_JANHOF010000003.1"/>
</dbReference>
<dbReference type="EMBL" id="JBHLVF010000006">
    <property type="protein sequence ID" value="MFC0390309.1"/>
    <property type="molecule type" value="Genomic_DNA"/>
</dbReference>
<dbReference type="Pfam" id="PF16935">
    <property type="entry name" value="Hol_Tox"/>
    <property type="match status" value="1"/>
</dbReference>
<comment type="caution">
    <text evidence="2">The sequence shown here is derived from an EMBL/GenBank/DDBJ whole genome shotgun (WGS) entry which is preliminary data.</text>
</comment>
<accession>A0ABV6J354</accession>
<name>A0ABV6J354_9BACL</name>
<sequence length="36" mass="3948">MEVKDVLTLMIGFGSMLIALISLIVTIVITLTNKKK</sequence>
<evidence type="ECO:0000313" key="3">
    <source>
        <dbReference type="EMBL" id="MFC0393302.1"/>
    </source>
</evidence>
<organism evidence="2 4">
    <name type="scientific">Paenibacillus mendelii</name>
    <dbReference type="NCBI Taxonomy" id="206163"/>
    <lineage>
        <taxon>Bacteria</taxon>
        <taxon>Bacillati</taxon>
        <taxon>Bacillota</taxon>
        <taxon>Bacilli</taxon>
        <taxon>Bacillales</taxon>
        <taxon>Paenibacillaceae</taxon>
        <taxon>Paenibacillus</taxon>
    </lineage>
</organism>
<proteinExistence type="predicted"/>
<feature type="transmembrane region" description="Helical" evidence="1">
    <location>
        <begin position="6"/>
        <end position="31"/>
    </location>
</feature>
<protein>
    <submittedName>
        <fullName evidence="2">Holin-like toxin</fullName>
    </submittedName>
</protein>
<keyword evidence="1" id="KW-0472">Membrane</keyword>
<reference evidence="2 4" key="1">
    <citation type="submission" date="2024-09" db="EMBL/GenBank/DDBJ databases">
        <authorList>
            <person name="Sun Q."/>
            <person name="Mori K."/>
        </authorList>
    </citation>
    <scope>NUCLEOTIDE SEQUENCE [LARGE SCALE GENOMIC DNA]</scope>
    <source>
        <strain evidence="2 4">CCM 4839</strain>
    </source>
</reference>
<evidence type="ECO:0000313" key="2">
    <source>
        <dbReference type="EMBL" id="MFC0390309.1"/>
    </source>
</evidence>
<dbReference type="EMBL" id="JBHLVF010000032">
    <property type="protein sequence ID" value="MFC0393302.1"/>
    <property type="molecule type" value="Genomic_DNA"/>
</dbReference>
<keyword evidence="1" id="KW-0812">Transmembrane</keyword>
<dbReference type="InterPro" id="IPR031616">
    <property type="entry name" value="BsrE-like"/>
</dbReference>
<gene>
    <name evidence="2" type="ORF">ACFFJ8_02850</name>
    <name evidence="3" type="ORF">ACFFJ8_18215</name>
</gene>
<keyword evidence="4" id="KW-1185">Reference proteome</keyword>
<evidence type="ECO:0000313" key="4">
    <source>
        <dbReference type="Proteomes" id="UP001589818"/>
    </source>
</evidence>
<dbReference type="Proteomes" id="UP001589818">
    <property type="component" value="Unassembled WGS sequence"/>
</dbReference>
<evidence type="ECO:0000256" key="1">
    <source>
        <dbReference type="SAM" id="Phobius"/>
    </source>
</evidence>